<evidence type="ECO:0008006" key="6">
    <source>
        <dbReference type="Google" id="ProtNLM"/>
    </source>
</evidence>
<dbReference type="GO" id="GO:0044778">
    <property type="term" value="P:meiotic DNA integrity checkpoint signaling"/>
    <property type="evidence" value="ECO:0007669"/>
    <property type="project" value="TreeGrafter"/>
</dbReference>
<dbReference type="GO" id="GO:0006289">
    <property type="term" value="P:nucleotide-excision repair"/>
    <property type="evidence" value="ECO:0007669"/>
    <property type="project" value="TreeGrafter"/>
</dbReference>
<evidence type="ECO:0000256" key="3">
    <source>
        <dbReference type="ARBA" id="ARBA00023242"/>
    </source>
</evidence>
<dbReference type="InterPro" id="IPR007150">
    <property type="entry name" value="HUS1/Mec3"/>
</dbReference>
<feature type="non-terminal residue" evidence="4">
    <location>
        <position position="1"/>
    </location>
</feature>
<evidence type="ECO:0000313" key="4">
    <source>
        <dbReference type="EMBL" id="ODQ61258.1"/>
    </source>
</evidence>
<dbReference type="GO" id="GO:0005730">
    <property type="term" value="C:nucleolus"/>
    <property type="evidence" value="ECO:0007669"/>
    <property type="project" value="InterPro"/>
</dbReference>
<dbReference type="PIRSF" id="PIRSF011312">
    <property type="entry name" value="Cell_cycle_HUS1"/>
    <property type="match status" value="1"/>
</dbReference>
<name>A0A1E3P7B8_WICAA</name>
<dbReference type="GO" id="GO:0035861">
    <property type="term" value="C:site of double-strand break"/>
    <property type="evidence" value="ECO:0007669"/>
    <property type="project" value="TreeGrafter"/>
</dbReference>
<dbReference type="EMBL" id="KV454209">
    <property type="protein sequence ID" value="ODQ61258.1"/>
    <property type="molecule type" value="Genomic_DNA"/>
</dbReference>
<protein>
    <recommendedName>
        <fullName evidence="6">Checkpoint protein</fullName>
    </recommendedName>
</protein>
<evidence type="ECO:0000256" key="2">
    <source>
        <dbReference type="ARBA" id="ARBA00005563"/>
    </source>
</evidence>
<dbReference type="GO" id="GO:0000723">
    <property type="term" value="P:telomere maintenance"/>
    <property type="evidence" value="ECO:0007669"/>
    <property type="project" value="TreeGrafter"/>
</dbReference>
<dbReference type="GO" id="GO:0030896">
    <property type="term" value="C:checkpoint clamp complex"/>
    <property type="evidence" value="ECO:0007669"/>
    <property type="project" value="InterPro"/>
</dbReference>
<dbReference type="RefSeq" id="XP_019040465.1">
    <property type="nucleotide sequence ID" value="XM_019181504.1"/>
</dbReference>
<accession>A0A1E3P7B8</accession>
<dbReference type="GeneID" id="30198750"/>
<keyword evidence="3" id="KW-0539">Nucleus</keyword>
<dbReference type="GO" id="GO:0000724">
    <property type="term" value="P:double-strand break repair via homologous recombination"/>
    <property type="evidence" value="ECO:0007669"/>
    <property type="project" value="TreeGrafter"/>
</dbReference>
<organism evidence="4 5">
    <name type="scientific">Wickerhamomyces anomalus (strain ATCC 58044 / CBS 1984 / NCYC 433 / NRRL Y-366-8)</name>
    <name type="common">Yeast</name>
    <name type="synonym">Hansenula anomala</name>
    <dbReference type="NCBI Taxonomy" id="683960"/>
    <lineage>
        <taxon>Eukaryota</taxon>
        <taxon>Fungi</taxon>
        <taxon>Dikarya</taxon>
        <taxon>Ascomycota</taxon>
        <taxon>Saccharomycotina</taxon>
        <taxon>Saccharomycetes</taxon>
        <taxon>Phaffomycetales</taxon>
        <taxon>Wickerhamomycetaceae</taxon>
        <taxon>Wickerhamomyces</taxon>
    </lineage>
</organism>
<dbReference type="OrthoDB" id="419537at2759"/>
<dbReference type="PANTHER" id="PTHR12900:SF0">
    <property type="entry name" value="CHECKPOINT PROTEIN"/>
    <property type="match status" value="1"/>
</dbReference>
<dbReference type="PANTHER" id="PTHR12900">
    <property type="entry name" value="MITOTIC AND DNA DAMAGE CHECKPOINT PROTEIN HUS1"/>
    <property type="match status" value="1"/>
</dbReference>
<comment type="similarity">
    <text evidence="2">Belongs to the HUS1 family.</text>
</comment>
<sequence length="264" mass="30337">TLGAIIGLRKYCVLRFTPTHLNIISASLSEPQVWCKLSNELFDVYEVESLRENTISFEMNVDQLFHVLKQFEKSNSDQLAIRLQKRENDSGKRSASLAVFFDDTISTTSVVTHTFSISVRLLRKESDERITEPELSNVDVLMKLPVDISMLFRRIERYKNLEFLKIIGTKNGSLSLNIQEENNLNVTITWNELLQVQQNSDSLSGDESFEIMVKLRDWKLGAKICEICKNMVLIISKDEALVLHCYLDDSETCEIIYFINGVNQ</sequence>
<dbReference type="GO" id="GO:0033314">
    <property type="term" value="P:mitotic DNA replication checkpoint signaling"/>
    <property type="evidence" value="ECO:0007669"/>
    <property type="project" value="TreeGrafter"/>
</dbReference>
<proteinExistence type="inferred from homology"/>
<dbReference type="InterPro" id="IPR016580">
    <property type="entry name" value="HUS1"/>
</dbReference>
<evidence type="ECO:0000256" key="1">
    <source>
        <dbReference type="ARBA" id="ARBA00004123"/>
    </source>
</evidence>
<dbReference type="GO" id="GO:0031573">
    <property type="term" value="P:mitotic intra-S DNA damage checkpoint signaling"/>
    <property type="evidence" value="ECO:0007669"/>
    <property type="project" value="TreeGrafter"/>
</dbReference>
<dbReference type="AlphaFoldDB" id="A0A1E3P7B8"/>
<dbReference type="Gene3D" id="3.70.10.10">
    <property type="match status" value="1"/>
</dbReference>
<keyword evidence="5" id="KW-1185">Reference proteome</keyword>
<dbReference type="Proteomes" id="UP000094112">
    <property type="component" value="Unassembled WGS sequence"/>
</dbReference>
<dbReference type="Pfam" id="PF04005">
    <property type="entry name" value="Hus1"/>
    <property type="match status" value="1"/>
</dbReference>
<gene>
    <name evidence="4" type="ORF">WICANDRAFT_28560</name>
</gene>
<dbReference type="STRING" id="683960.A0A1E3P7B8"/>
<comment type="subcellular location">
    <subcellularLocation>
        <location evidence="1">Nucleus</location>
    </subcellularLocation>
</comment>
<reference evidence="4 5" key="1">
    <citation type="journal article" date="2016" name="Proc. Natl. Acad. Sci. U.S.A.">
        <title>Comparative genomics of biotechnologically important yeasts.</title>
        <authorList>
            <person name="Riley R."/>
            <person name="Haridas S."/>
            <person name="Wolfe K.H."/>
            <person name="Lopes M.R."/>
            <person name="Hittinger C.T."/>
            <person name="Goeker M."/>
            <person name="Salamov A.A."/>
            <person name="Wisecaver J.H."/>
            <person name="Long T.M."/>
            <person name="Calvey C.H."/>
            <person name="Aerts A.L."/>
            <person name="Barry K.W."/>
            <person name="Choi C."/>
            <person name="Clum A."/>
            <person name="Coughlan A.Y."/>
            <person name="Deshpande S."/>
            <person name="Douglass A.P."/>
            <person name="Hanson S.J."/>
            <person name="Klenk H.-P."/>
            <person name="LaButti K.M."/>
            <person name="Lapidus A."/>
            <person name="Lindquist E.A."/>
            <person name="Lipzen A.M."/>
            <person name="Meier-Kolthoff J.P."/>
            <person name="Ohm R.A."/>
            <person name="Otillar R.P."/>
            <person name="Pangilinan J.L."/>
            <person name="Peng Y."/>
            <person name="Rokas A."/>
            <person name="Rosa C.A."/>
            <person name="Scheuner C."/>
            <person name="Sibirny A.A."/>
            <person name="Slot J.C."/>
            <person name="Stielow J.B."/>
            <person name="Sun H."/>
            <person name="Kurtzman C.P."/>
            <person name="Blackwell M."/>
            <person name="Grigoriev I.V."/>
            <person name="Jeffries T.W."/>
        </authorList>
    </citation>
    <scope>NUCLEOTIDE SEQUENCE [LARGE SCALE GENOMIC DNA]</scope>
    <source>
        <strain evidence="5">ATCC 58044 / CBS 1984 / NCYC 433 / NRRL Y-366-8</strain>
    </source>
</reference>
<evidence type="ECO:0000313" key="5">
    <source>
        <dbReference type="Proteomes" id="UP000094112"/>
    </source>
</evidence>